<sequence length="168" mass="19181">MIAGISNAKSTATPQKNDLKSILTIFMMTVYSAPRTMNICNFGKSLPCLVPHFTERLKARARFNPHRYCFVGNGDELSEFFVIEISPSMLNNTKYEICAEILMQMIVAFCELHGICITSNVGRYYSLMFRQFAESKGLRCTYDRIRGWGNVTPSEKFKDFIDGIKVNF</sequence>
<dbReference type="EMBL" id="DXCQ01000038">
    <property type="protein sequence ID" value="HIY96985.1"/>
    <property type="molecule type" value="Genomic_DNA"/>
</dbReference>
<reference evidence="1" key="2">
    <citation type="submission" date="2021-04" db="EMBL/GenBank/DDBJ databases">
        <authorList>
            <person name="Gilroy R."/>
        </authorList>
    </citation>
    <scope>NUCLEOTIDE SEQUENCE</scope>
    <source>
        <strain evidence="1">1345</strain>
    </source>
</reference>
<protein>
    <submittedName>
        <fullName evidence="1">Uncharacterized protein</fullName>
    </submittedName>
</protein>
<comment type="caution">
    <text evidence="1">The sequence shown here is derived from an EMBL/GenBank/DDBJ whole genome shotgun (WGS) entry which is preliminary data.</text>
</comment>
<evidence type="ECO:0000313" key="1">
    <source>
        <dbReference type="EMBL" id="HIY96985.1"/>
    </source>
</evidence>
<proteinExistence type="predicted"/>
<dbReference type="AlphaFoldDB" id="A0A9D1ZWA1"/>
<evidence type="ECO:0000313" key="2">
    <source>
        <dbReference type="Proteomes" id="UP000886750"/>
    </source>
</evidence>
<gene>
    <name evidence="1" type="ORF">H9729_04790</name>
</gene>
<accession>A0A9D1ZWA1</accession>
<organism evidence="1 2">
    <name type="scientific">Candidatus Borkfalkia excrementigallinarum</name>
    <dbReference type="NCBI Taxonomy" id="2838506"/>
    <lineage>
        <taxon>Bacteria</taxon>
        <taxon>Bacillati</taxon>
        <taxon>Bacillota</taxon>
        <taxon>Clostridia</taxon>
        <taxon>Christensenellales</taxon>
        <taxon>Christensenellaceae</taxon>
        <taxon>Candidatus Borkfalkia</taxon>
    </lineage>
</organism>
<name>A0A9D1ZWA1_9FIRM</name>
<dbReference type="Proteomes" id="UP000886750">
    <property type="component" value="Unassembled WGS sequence"/>
</dbReference>
<reference evidence="1" key="1">
    <citation type="journal article" date="2021" name="PeerJ">
        <title>Extensive microbial diversity within the chicken gut microbiome revealed by metagenomics and culture.</title>
        <authorList>
            <person name="Gilroy R."/>
            <person name="Ravi A."/>
            <person name="Getino M."/>
            <person name="Pursley I."/>
            <person name="Horton D.L."/>
            <person name="Alikhan N.F."/>
            <person name="Baker D."/>
            <person name="Gharbi K."/>
            <person name="Hall N."/>
            <person name="Watson M."/>
            <person name="Adriaenssens E.M."/>
            <person name="Foster-Nyarko E."/>
            <person name="Jarju S."/>
            <person name="Secka A."/>
            <person name="Antonio M."/>
            <person name="Oren A."/>
            <person name="Chaudhuri R.R."/>
            <person name="La Ragione R."/>
            <person name="Hildebrand F."/>
            <person name="Pallen M.J."/>
        </authorList>
    </citation>
    <scope>NUCLEOTIDE SEQUENCE</scope>
    <source>
        <strain evidence="1">1345</strain>
    </source>
</reference>